<gene>
    <name evidence="1" type="ORF">NDI37_25180</name>
</gene>
<evidence type="ECO:0000313" key="1">
    <source>
        <dbReference type="EMBL" id="MEP0867742.1"/>
    </source>
</evidence>
<evidence type="ECO:0000313" key="2">
    <source>
        <dbReference type="Proteomes" id="UP001442494"/>
    </source>
</evidence>
<accession>A0ABV0JYP8</accession>
<comment type="caution">
    <text evidence="1">The sequence shown here is derived from an EMBL/GenBank/DDBJ whole genome shotgun (WGS) entry which is preliminary data.</text>
</comment>
<sequence>MDCIITSYTRAYYYFAHRISDSPSPVNRPSAIATLPITFDDAIALWYWGGCDRALYWEGCDRASGFGKNAIASFHPV</sequence>
<organism evidence="1 2">
    <name type="scientific">Funiculus sociatus GB2-A5</name>
    <dbReference type="NCBI Taxonomy" id="2933946"/>
    <lineage>
        <taxon>Bacteria</taxon>
        <taxon>Bacillati</taxon>
        <taxon>Cyanobacteriota</taxon>
        <taxon>Cyanophyceae</taxon>
        <taxon>Coleofasciculales</taxon>
        <taxon>Coleofasciculaceae</taxon>
        <taxon>Funiculus</taxon>
    </lineage>
</organism>
<protein>
    <submittedName>
        <fullName evidence="1">Uncharacterized protein</fullName>
    </submittedName>
</protein>
<reference evidence="1 2" key="1">
    <citation type="submission" date="2022-04" db="EMBL/GenBank/DDBJ databases">
        <title>Positive selection, recombination, and allopatry shape intraspecific diversity of widespread and dominant cyanobacteria.</title>
        <authorList>
            <person name="Wei J."/>
            <person name="Shu W."/>
            <person name="Hu C."/>
        </authorList>
    </citation>
    <scope>NUCLEOTIDE SEQUENCE [LARGE SCALE GENOMIC DNA]</scope>
    <source>
        <strain evidence="1 2">GB2-A5</strain>
    </source>
</reference>
<keyword evidence="2" id="KW-1185">Reference proteome</keyword>
<dbReference type="EMBL" id="JAMPKK010000085">
    <property type="protein sequence ID" value="MEP0867742.1"/>
    <property type="molecule type" value="Genomic_DNA"/>
</dbReference>
<name>A0ABV0JYP8_9CYAN</name>
<proteinExistence type="predicted"/>
<dbReference type="RefSeq" id="WP_190425869.1">
    <property type="nucleotide sequence ID" value="NZ_JAMPKK010000085.1"/>
</dbReference>
<dbReference type="Proteomes" id="UP001442494">
    <property type="component" value="Unassembled WGS sequence"/>
</dbReference>